<feature type="binding site" evidence="10">
    <location>
        <position position="122"/>
    </location>
    <ligand>
        <name>alpha-D-mannose 1-phosphate</name>
        <dbReference type="ChEBI" id="CHEBI:58409"/>
    </ligand>
</feature>
<comment type="function">
    <text evidence="12">Involved in the synthesis of the GDP-mannose and dolichol-phosphate-mannose required for a number of critical mannosyl transfer reactions.</text>
</comment>
<evidence type="ECO:0000256" key="11">
    <source>
        <dbReference type="PIRSR" id="PIRSR605002-3"/>
    </source>
</evidence>
<evidence type="ECO:0000256" key="3">
    <source>
        <dbReference type="ARBA" id="ARBA00009736"/>
    </source>
</evidence>
<dbReference type="FunFam" id="3.30.1240.20:FF:000001">
    <property type="entry name" value="Phosphomannomutase"/>
    <property type="match status" value="1"/>
</dbReference>
<dbReference type="InterPro" id="IPR036412">
    <property type="entry name" value="HAD-like_sf"/>
</dbReference>
<evidence type="ECO:0000256" key="6">
    <source>
        <dbReference type="ARBA" id="ARBA00022490"/>
    </source>
</evidence>
<dbReference type="GO" id="GO:0009298">
    <property type="term" value="P:GDP-mannose biosynthetic process"/>
    <property type="evidence" value="ECO:0007669"/>
    <property type="project" value="UniProtKB-UniPathway"/>
</dbReference>
<comment type="subunit">
    <text evidence="4 12">Homodimer.</text>
</comment>
<dbReference type="Pfam" id="PF03332">
    <property type="entry name" value="PMM"/>
    <property type="match status" value="1"/>
</dbReference>
<feature type="compositionally biased region" description="Basic and acidic residues" evidence="13">
    <location>
        <begin position="167"/>
        <end position="180"/>
    </location>
</feature>
<dbReference type="InterPro" id="IPR006379">
    <property type="entry name" value="HAD-SF_hydro_IIB"/>
</dbReference>
<comment type="catalytic activity">
    <reaction evidence="12">
        <text>alpha-D-mannose 1-phosphate = D-mannose 6-phosphate</text>
        <dbReference type="Rhea" id="RHEA:11140"/>
        <dbReference type="ChEBI" id="CHEBI:58409"/>
        <dbReference type="ChEBI" id="CHEBI:58735"/>
        <dbReference type="EC" id="5.4.2.8"/>
    </reaction>
</comment>
<feature type="binding site" evidence="11">
    <location>
        <position position="163"/>
    </location>
    <ligand>
        <name>Mg(2+)</name>
        <dbReference type="ChEBI" id="CHEBI:18420"/>
        <label>1</label>
    </ligand>
</feature>
<feature type="binding site" evidence="10">
    <location>
        <position position="84"/>
    </location>
    <ligand>
        <name>alpha-D-mannose 1-phosphate</name>
        <dbReference type="ChEBI" id="CHEBI:58409"/>
    </ligand>
</feature>
<dbReference type="EC" id="5.4.2.8" evidence="5 12"/>
<dbReference type="GO" id="GO:0006013">
    <property type="term" value="P:mannose metabolic process"/>
    <property type="evidence" value="ECO:0007669"/>
    <property type="project" value="TreeGrafter"/>
</dbReference>
<evidence type="ECO:0000256" key="10">
    <source>
        <dbReference type="PIRSR" id="PIRSR605002-2"/>
    </source>
</evidence>
<dbReference type="OrthoDB" id="10264771at2759"/>
<organism evidence="14 15">
    <name type="scientific">Chionoecetes opilio</name>
    <name type="common">Atlantic snow crab</name>
    <name type="synonym">Cancer opilio</name>
    <dbReference type="NCBI Taxonomy" id="41210"/>
    <lineage>
        <taxon>Eukaryota</taxon>
        <taxon>Metazoa</taxon>
        <taxon>Ecdysozoa</taxon>
        <taxon>Arthropoda</taxon>
        <taxon>Crustacea</taxon>
        <taxon>Multicrustacea</taxon>
        <taxon>Malacostraca</taxon>
        <taxon>Eumalacostraca</taxon>
        <taxon>Eucarida</taxon>
        <taxon>Decapoda</taxon>
        <taxon>Pleocyemata</taxon>
        <taxon>Brachyura</taxon>
        <taxon>Eubrachyura</taxon>
        <taxon>Majoidea</taxon>
        <taxon>Majidae</taxon>
        <taxon>Chionoecetes</taxon>
    </lineage>
</organism>
<comment type="similarity">
    <text evidence="3 12">Belongs to the eukaryotic PMM family.</text>
</comment>
<dbReference type="AlphaFoldDB" id="A0A8J4Y1P9"/>
<name>A0A8J4Y1P9_CHIOP</name>
<dbReference type="PANTHER" id="PTHR10466">
    <property type="entry name" value="PHOSPHOMANNOMUTASE"/>
    <property type="match status" value="1"/>
</dbReference>
<gene>
    <name evidence="14" type="primary">PMM</name>
    <name evidence="14" type="ORF">GWK47_012745</name>
</gene>
<feature type="compositionally biased region" description="Polar residues" evidence="13">
    <location>
        <begin position="181"/>
        <end position="190"/>
    </location>
</feature>
<feature type="binding site" evidence="11">
    <location>
        <position position="165"/>
    </location>
    <ligand>
        <name>Mg(2+)</name>
        <dbReference type="ChEBI" id="CHEBI:18420"/>
        <label>1</label>
    </ligand>
</feature>
<comment type="subcellular location">
    <subcellularLocation>
        <location evidence="1 12">Cytoplasm</location>
    </subcellularLocation>
</comment>
<evidence type="ECO:0000313" key="14">
    <source>
        <dbReference type="EMBL" id="KAG0715091.1"/>
    </source>
</evidence>
<sequence>MEALMKFDYVFAENGLVAYKKGQLIKKESIQNHMGEEKLQTFINFALRYMSSLTLPVKRGTFIEFRNGMINVCPVGRSCSQEERDQFGDYDKIHHVREKFVKALQDEFPDSGLVFSIGGQISFDVFPKGWDKTYCLQYVEKDFKTIHFFGDKTDKGGNDHEIYEDSRTLGHKVSSPDDTKTQLQKQPQESRPTRVGLLGKLGEKNALLKPPLGGRVVSGDLGARQKRKSGIPALLVTQSHTCSMGAEG</sequence>
<evidence type="ECO:0000256" key="1">
    <source>
        <dbReference type="ARBA" id="ARBA00004496"/>
    </source>
</evidence>
<protein>
    <recommendedName>
        <fullName evidence="5 12">Phosphomannomutase</fullName>
        <ecNumber evidence="5 12">5.4.2.8</ecNumber>
    </recommendedName>
</protein>
<dbReference type="InterPro" id="IPR043169">
    <property type="entry name" value="PMM_cap"/>
</dbReference>
<evidence type="ECO:0000256" key="13">
    <source>
        <dbReference type="SAM" id="MobiDB-lite"/>
    </source>
</evidence>
<evidence type="ECO:0000256" key="2">
    <source>
        <dbReference type="ARBA" id="ARBA00004699"/>
    </source>
</evidence>
<evidence type="ECO:0000256" key="5">
    <source>
        <dbReference type="ARBA" id="ARBA00012730"/>
    </source>
</evidence>
<keyword evidence="7 11" id="KW-0479">Metal-binding</keyword>
<keyword evidence="9 12" id="KW-0413">Isomerase</keyword>
<evidence type="ECO:0000256" key="4">
    <source>
        <dbReference type="ARBA" id="ARBA00011738"/>
    </source>
</evidence>
<dbReference type="PANTHER" id="PTHR10466:SF0">
    <property type="entry name" value="PHOSPHOMANNOMUTASE"/>
    <property type="match status" value="1"/>
</dbReference>
<evidence type="ECO:0000256" key="9">
    <source>
        <dbReference type="ARBA" id="ARBA00023235"/>
    </source>
</evidence>
<dbReference type="GO" id="GO:0004615">
    <property type="term" value="F:phosphomannomutase activity"/>
    <property type="evidence" value="ECO:0007669"/>
    <property type="project" value="UniProtKB-EC"/>
</dbReference>
<dbReference type="SUPFAM" id="SSF56784">
    <property type="entry name" value="HAD-like"/>
    <property type="match status" value="1"/>
</dbReference>
<evidence type="ECO:0000256" key="7">
    <source>
        <dbReference type="ARBA" id="ARBA00022723"/>
    </source>
</evidence>
<evidence type="ECO:0000256" key="12">
    <source>
        <dbReference type="RuleBase" id="RU361118"/>
    </source>
</evidence>
<proteinExistence type="inferred from homology"/>
<dbReference type="GO" id="GO:0005829">
    <property type="term" value="C:cytosol"/>
    <property type="evidence" value="ECO:0007669"/>
    <property type="project" value="TreeGrafter"/>
</dbReference>
<feature type="binding site" evidence="11">
    <location>
        <position position="168"/>
    </location>
    <ligand>
        <name>Mg(2+)</name>
        <dbReference type="ChEBI" id="CHEBI:18420"/>
        <label>1</label>
    </ligand>
</feature>
<feature type="binding site" evidence="11">
    <location>
        <position position="151"/>
    </location>
    <ligand>
        <name>Mg(2+)</name>
        <dbReference type="ChEBI" id="CHEBI:18420"/>
        <label>1</label>
    </ligand>
</feature>
<feature type="region of interest" description="Disordered" evidence="13">
    <location>
        <begin position="167"/>
        <end position="196"/>
    </location>
</feature>
<keyword evidence="8 11" id="KW-0460">Magnesium</keyword>
<dbReference type="Proteomes" id="UP000770661">
    <property type="component" value="Unassembled WGS sequence"/>
</dbReference>
<dbReference type="NCBIfam" id="TIGR01484">
    <property type="entry name" value="HAD-SF-IIB"/>
    <property type="match status" value="1"/>
</dbReference>
<keyword evidence="6 12" id="KW-0963">Cytoplasm</keyword>
<dbReference type="InterPro" id="IPR005002">
    <property type="entry name" value="PMM"/>
</dbReference>
<evidence type="ECO:0000256" key="8">
    <source>
        <dbReference type="ARBA" id="ARBA00022842"/>
    </source>
</evidence>
<dbReference type="GO" id="GO:0046872">
    <property type="term" value="F:metal ion binding"/>
    <property type="evidence" value="ECO:0007669"/>
    <property type="project" value="UniProtKB-KW"/>
</dbReference>
<dbReference type="UniPathway" id="UPA00126">
    <property type="reaction ID" value="UER00424"/>
</dbReference>
<comment type="caution">
    <text evidence="14">The sequence shown here is derived from an EMBL/GenBank/DDBJ whole genome shotgun (WGS) entry which is preliminary data.</text>
</comment>
<keyword evidence="15" id="KW-1185">Reference proteome</keyword>
<evidence type="ECO:0000313" key="15">
    <source>
        <dbReference type="Proteomes" id="UP000770661"/>
    </source>
</evidence>
<reference evidence="14" key="1">
    <citation type="submission" date="2020-07" db="EMBL/GenBank/DDBJ databases">
        <title>The High-quality genome of the commercially important snow crab, Chionoecetes opilio.</title>
        <authorList>
            <person name="Jeong J.-H."/>
            <person name="Ryu S."/>
        </authorList>
    </citation>
    <scope>NUCLEOTIDE SEQUENCE</scope>
    <source>
        <strain evidence="14">MADBK_172401_WGS</strain>
        <tissue evidence="14">Digestive gland</tissue>
    </source>
</reference>
<feature type="binding site" evidence="10">
    <location>
        <position position="66"/>
    </location>
    <ligand>
        <name>alpha-D-mannose 1-phosphate</name>
        <dbReference type="ChEBI" id="CHEBI:58409"/>
    </ligand>
</feature>
<dbReference type="CDD" id="cd02585">
    <property type="entry name" value="HAD_PMM"/>
    <property type="match status" value="1"/>
</dbReference>
<dbReference type="Gene3D" id="3.30.1240.20">
    <property type="match status" value="1"/>
</dbReference>
<dbReference type="GO" id="GO:0006487">
    <property type="term" value="P:protein N-linked glycosylation"/>
    <property type="evidence" value="ECO:0007669"/>
    <property type="project" value="TreeGrafter"/>
</dbReference>
<accession>A0A8J4Y1P9</accession>
<comment type="cofactor">
    <cofactor evidence="11">
        <name>Mg(2+)</name>
        <dbReference type="ChEBI" id="CHEBI:18420"/>
    </cofactor>
</comment>
<feature type="binding site" evidence="10">
    <location>
        <position position="124"/>
    </location>
    <ligand>
        <name>alpha-D-mannose 1-phosphate</name>
        <dbReference type="ChEBI" id="CHEBI:58409"/>
    </ligand>
</feature>
<dbReference type="EMBL" id="JACEEZ010020031">
    <property type="protein sequence ID" value="KAG0715091.1"/>
    <property type="molecule type" value="Genomic_DNA"/>
</dbReference>
<comment type="pathway">
    <text evidence="2 12">Nucleotide-sugar biosynthesis; GDP-alpha-D-mannose biosynthesis; alpha-D-mannose 1-phosphate from D-fructose 6-phosphate: step 2/2.</text>
</comment>
<feature type="binding site" evidence="10">
    <location>
        <position position="77"/>
    </location>
    <ligand>
        <name>alpha-D-mannose 1-phosphate</name>
        <dbReference type="ChEBI" id="CHEBI:58409"/>
    </ligand>
</feature>